<dbReference type="Proteomes" id="UP000509569">
    <property type="component" value="Segment"/>
</dbReference>
<proteinExistence type="predicted"/>
<keyword evidence="3" id="KW-1185">Reference proteome</keyword>
<sequence length="213" mass="22497">MRRYSTILAGVLAGVLALSGFTFAAAGPAMAGGCPSFATFAVGGTGDPESTHTPRVPAGWRENIAYPADVFQGDKSRKIARDKLSRAARHMRAVCPATHIHVVGYSLGASAASVVVDHWQSDPVMSRRTSATFVGNPRRPIGPTGWGGIETAGLPHIPGVYTWAGARLGGSIPVEEVCNEGRDVICSVPVPMHRNLIGAWESLYGYLTGDHLY</sequence>
<evidence type="ECO:0000313" key="2">
    <source>
        <dbReference type="EMBL" id="QKO02928.1"/>
    </source>
</evidence>
<dbReference type="SUPFAM" id="SSF53474">
    <property type="entry name" value="alpha/beta-Hydrolases"/>
    <property type="match status" value="1"/>
</dbReference>
<evidence type="ECO:0000256" key="1">
    <source>
        <dbReference type="ARBA" id="ARBA00022801"/>
    </source>
</evidence>
<accession>A0A6N0A7S8</accession>
<protein>
    <submittedName>
        <fullName evidence="2">Serine hydrolase</fullName>
    </submittedName>
</protein>
<dbReference type="Gene3D" id="3.40.50.1820">
    <property type="entry name" value="alpha/beta hydrolase"/>
    <property type="match status" value="1"/>
</dbReference>
<reference evidence="2 3" key="1">
    <citation type="submission" date="2020-06" db="EMBL/GenBank/DDBJ databases">
        <authorList>
            <person name="Moran J."/>
            <person name="Kenna M."/>
            <person name="Ware V."/>
            <person name="Garlena R.A."/>
            <person name="Russell D.A."/>
            <person name="Pope W.H."/>
            <person name="Jacobs-Sera D."/>
            <person name="Hatfull G.F."/>
        </authorList>
    </citation>
    <scope>NUCLEOTIDE SEQUENCE [LARGE SCALE GENOMIC DNA]</scope>
</reference>
<dbReference type="Pfam" id="PF01083">
    <property type="entry name" value="Cutinase"/>
    <property type="match status" value="1"/>
</dbReference>
<dbReference type="EMBL" id="MT553344">
    <property type="protein sequence ID" value="QKO02928.1"/>
    <property type="molecule type" value="Genomic_DNA"/>
</dbReference>
<organism evidence="2 3">
    <name type="scientific">Gordonia phage TZGordon</name>
    <dbReference type="NCBI Taxonomy" id="2744004"/>
    <lineage>
        <taxon>Viruses</taxon>
        <taxon>Duplodnaviria</taxon>
        <taxon>Heunggongvirae</taxon>
        <taxon>Uroviricota</taxon>
        <taxon>Caudoviricetes</taxon>
        <taxon>Ruthgordonvirinae</taxon>
        <taxon>Vendettavirus</taxon>
        <taxon>Vendettavirus tzgordon</taxon>
    </lineage>
</organism>
<dbReference type="GeneID" id="63911838"/>
<dbReference type="GO" id="GO:0016787">
    <property type="term" value="F:hydrolase activity"/>
    <property type="evidence" value="ECO:0007669"/>
    <property type="project" value="UniProtKB-KW"/>
</dbReference>
<gene>
    <name evidence="2" type="primary">7</name>
    <name evidence="2" type="ORF">SEA_TZGORDON_7</name>
</gene>
<keyword evidence="1 2" id="KW-0378">Hydrolase</keyword>
<dbReference type="InterPro" id="IPR000675">
    <property type="entry name" value="Cutinase/axe"/>
</dbReference>
<name>A0A6N0A7S8_9CAUD</name>
<dbReference type="KEGG" id="vg:63911838"/>
<dbReference type="PROSITE" id="PS51257">
    <property type="entry name" value="PROKAR_LIPOPROTEIN"/>
    <property type="match status" value="1"/>
</dbReference>
<dbReference type="RefSeq" id="YP_010051096.1">
    <property type="nucleotide sequence ID" value="NC_054438.1"/>
</dbReference>
<dbReference type="SMART" id="SM01110">
    <property type="entry name" value="Cutinase"/>
    <property type="match status" value="1"/>
</dbReference>
<dbReference type="InterPro" id="IPR029058">
    <property type="entry name" value="AB_hydrolase_fold"/>
</dbReference>
<evidence type="ECO:0000313" key="3">
    <source>
        <dbReference type="Proteomes" id="UP000509569"/>
    </source>
</evidence>